<dbReference type="GO" id="GO:0016651">
    <property type="term" value="F:oxidoreductase activity, acting on NAD(P)H"/>
    <property type="evidence" value="ECO:0007669"/>
    <property type="project" value="InterPro"/>
</dbReference>
<proteinExistence type="inferred from homology"/>
<dbReference type="HAMAP" id="MF_01357">
    <property type="entry name" value="NDH1_NuoC"/>
    <property type="match status" value="1"/>
</dbReference>
<name>A0A3B1BYC2_9ZZZZ</name>
<protein>
    <submittedName>
        <fullName evidence="4">NADH-ubiquinone oxidoreductase chain C</fullName>
        <ecNumber evidence="4">1.6.5.3</ecNumber>
    </submittedName>
</protein>
<dbReference type="InterPro" id="IPR037232">
    <property type="entry name" value="NADH_quin_OxRdtase_su_C/D-like"/>
</dbReference>
<dbReference type="Gene3D" id="3.30.460.80">
    <property type="entry name" value="NADH:ubiquinone oxidoreductase, 30kDa subunit"/>
    <property type="match status" value="1"/>
</dbReference>
<dbReference type="InterPro" id="IPR001268">
    <property type="entry name" value="NADH_UbQ_OxRdtase_30kDa_su"/>
</dbReference>
<dbReference type="AlphaFoldDB" id="A0A3B1BYC2"/>
<dbReference type="EMBL" id="UOGB01000056">
    <property type="protein sequence ID" value="VAX16478.1"/>
    <property type="molecule type" value="Genomic_DNA"/>
</dbReference>
<dbReference type="InterPro" id="IPR020396">
    <property type="entry name" value="NADH_UbQ_OxRdtase_CS"/>
</dbReference>
<organism evidence="4">
    <name type="scientific">hydrothermal vent metagenome</name>
    <dbReference type="NCBI Taxonomy" id="652676"/>
    <lineage>
        <taxon>unclassified sequences</taxon>
        <taxon>metagenomes</taxon>
        <taxon>ecological metagenomes</taxon>
    </lineage>
</organism>
<dbReference type="NCBIfam" id="TIGR01961">
    <property type="entry name" value="NuoC_fam"/>
    <property type="match status" value="1"/>
</dbReference>
<comment type="similarity">
    <text evidence="1">Belongs to the complex I 30 kDa subunit family.</text>
</comment>
<sequence>MKSESAPAGGARNKDAMSGSPLAIVIEKYADMGVVIHTHRLCGDETVVVHAEDILDVMNFLRKDDRLNFDMMMDLTAVDYLDNQNLTPYLAEMNARFEVVYHLYSIGKNHRIRVKAPLSEDNLFINSITGIWGGADWFEREAFDMYGIVFRGHPNLKRILLYEKFEGHPLRKDYPKTKRQPLIGPRN</sequence>
<dbReference type="PROSITE" id="PS00542">
    <property type="entry name" value="COMPLEX1_30K"/>
    <property type="match status" value="1"/>
</dbReference>
<keyword evidence="4" id="KW-0830">Ubiquinone</keyword>
<dbReference type="GO" id="GO:0008137">
    <property type="term" value="F:NADH dehydrogenase (ubiquinone) activity"/>
    <property type="evidence" value="ECO:0007669"/>
    <property type="project" value="InterPro"/>
</dbReference>
<dbReference type="PANTHER" id="PTHR10884:SF14">
    <property type="entry name" value="NADH DEHYDROGENASE [UBIQUINONE] IRON-SULFUR PROTEIN 3, MITOCHONDRIAL"/>
    <property type="match status" value="1"/>
</dbReference>
<accession>A0A3B1BYC2</accession>
<evidence type="ECO:0000313" key="4">
    <source>
        <dbReference type="EMBL" id="VAX16478.1"/>
    </source>
</evidence>
<evidence type="ECO:0000256" key="1">
    <source>
        <dbReference type="ARBA" id="ARBA00007569"/>
    </source>
</evidence>
<keyword evidence="2" id="KW-0813">Transport</keyword>
<evidence type="ECO:0000259" key="3">
    <source>
        <dbReference type="Pfam" id="PF00329"/>
    </source>
</evidence>
<dbReference type="Pfam" id="PF00329">
    <property type="entry name" value="Complex1_30kDa"/>
    <property type="match status" value="1"/>
</dbReference>
<dbReference type="SUPFAM" id="SSF143243">
    <property type="entry name" value="Nqo5-like"/>
    <property type="match status" value="1"/>
</dbReference>
<keyword evidence="4" id="KW-0560">Oxidoreductase</keyword>
<feature type="domain" description="NADH:ubiquinone oxidoreductase 30kDa subunit" evidence="3">
    <location>
        <begin position="47"/>
        <end position="179"/>
    </location>
</feature>
<dbReference type="PANTHER" id="PTHR10884">
    <property type="entry name" value="NADH DEHYDROGENASE UBIQUINONE IRON-SULFUR PROTEIN 3"/>
    <property type="match status" value="1"/>
</dbReference>
<dbReference type="EC" id="1.6.5.3" evidence="4"/>
<evidence type="ECO:0000256" key="2">
    <source>
        <dbReference type="ARBA" id="ARBA00022448"/>
    </source>
</evidence>
<gene>
    <name evidence="4" type="ORF">MNBD_NITROSPINAE03-1485</name>
</gene>
<dbReference type="InterPro" id="IPR010218">
    <property type="entry name" value="NADH_DH_suC"/>
</dbReference>
<reference evidence="4" key="1">
    <citation type="submission" date="2018-06" db="EMBL/GenBank/DDBJ databases">
        <authorList>
            <person name="Zhirakovskaya E."/>
        </authorList>
    </citation>
    <scope>NUCLEOTIDE SEQUENCE</scope>
</reference>